<comment type="similarity">
    <text evidence="1 7">Belongs to the globin family.</text>
</comment>
<keyword evidence="3 7" id="KW-0349">Heme</keyword>
<dbReference type="GO" id="GO:0005344">
    <property type="term" value="F:oxygen carrier activity"/>
    <property type="evidence" value="ECO:0007669"/>
    <property type="project" value="UniProtKB-KW"/>
</dbReference>
<keyword evidence="4 7" id="KW-0561">Oxygen transport</keyword>
<reference evidence="9 12" key="1">
    <citation type="submission" date="2021-07" db="EMBL/GenBank/DDBJ databases">
        <authorList>
            <person name="Imarazene B."/>
            <person name="Zahm M."/>
            <person name="Klopp C."/>
            <person name="Cabau C."/>
            <person name="Beille S."/>
            <person name="Jouanno E."/>
            <person name="Castinel A."/>
            <person name="Lluch J."/>
            <person name="Gil L."/>
            <person name="Kuchtly C."/>
            <person name="Lopez Roques C."/>
            <person name="Donnadieu C."/>
            <person name="Parrinello H."/>
            <person name="Journot L."/>
            <person name="Du K."/>
            <person name="Schartl M."/>
            <person name="Retaux S."/>
            <person name="Guiguen Y."/>
        </authorList>
    </citation>
    <scope>NUCLEOTIDE SEQUENCE [LARGE SCALE GENOMIC DNA]</scope>
    <source>
        <strain evidence="9">Pach_M1</strain>
        <tissue evidence="9">Testis</tissue>
    </source>
</reference>
<dbReference type="GO" id="GO:0031838">
    <property type="term" value="C:haptoglobin-hemoglobin complex"/>
    <property type="evidence" value="ECO:0007669"/>
    <property type="project" value="TreeGrafter"/>
</dbReference>
<dbReference type="SUPFAM" id="SSF46458">
    <property type="entry name" value="Globin-like"/>
    <property type="match status" value="1"/>
</dbReference>
<dbReference type="GO" id="GO:0043177">
    <property type="term" value="F:organic acid binding"/>
    <property type="evidence" value="ECO:0007669"/>
    <property type="project" value="TreeGrafter"/>
</dbReference>
<dbReference type="InterPro" id="IPR000971">
    <property type="entry name" value="Globin"/>
</dbReference>
<evidence type="ECO:0000256" key="3">
    <source>
        <dbReference type="ARBA" id="ARBA00022617"/>
    </source>
</evidence>
<dbReference type="OrthoDB" id="9886081at2759"/>
<dbReference type="InterPro" id="IPR009050">
    <property type="entry name" value="Globin-like_sf"/>
</dbReference>
<dbReference type="Pfam" id="PF00042">
    <property type="entry name" value="Globin"/>
    <property type="match status" value="1"/>
</dbReference>
<evidence type="ECO:0000256" key="7">
    <source>
        <dbReference type="RuleBase" id="RU000356"/>
    </source>
</evidence>
<evidence type="ECO:0000313" key="9">
    <source>
        <dbReference type="EMBL" id="KAG9267664.1"/>
    </source>
</evidence>
<dbReference type="GO" id="GO:0072562">
    <property type="term" value="C:blood microparticle"/>
    <property type="evidence" value="ECO:0007669"/>
    <property type="project" value="TreeGrafter"/>
</dbReference>
<reference evidence="10" key="2">
    <citation type="submission" date="2025-05" db="UniProtKB">
        <authorList>
            <consortium name="Ensembl"/>
        </authorList>
    </citation>
    <scope>IDENTIFICATION</scope>
</reference>
<name>A0A8B9KJZ0_ASTMX</name>
<dbReference type="FunFam" id="1.10.490.10:FF:000001">
    <property type="entry name" value="Hemoglobin subunit beta"/>
    <property type="match status" value="1"/>
</dbReference>
<dbReference type="PRINTS" id="PR00814">
    <property type="entry name" value="BETAHAEM"/>
</dbReference>
<dbReference type="Gene3D" id="1.10.490.10">
    <property type="entry name" value="Globins"/>
    <property type="match status" value="1"/>
</dbReference>
<dbReference type="RefSeq" id="XP_049320848.1">
    <property type="nucleotide sequence ID" value="XM_049464891.1"/>
</dbReference>
<evidence type="ECO:0000313" key="12">
    <source>
        <dbReference type="Proteomes" id="UP000752171"/>
    </source>
</evidence>
<dbReference type="GO" id="GO:0019825">
    <property type="term" value="F:oxygen binding"/>
    <property type="evidence" value="ECO:0007669"/>
    <property type="project" value="InterPro"/>
</dbReference>
<dbReference type="Proteomes" id="UP000694621">
    <property type="component" value="Unplaced"/>
</dbReference>
<evidence type="ECO:0000256" key="2">
    <source>
        <dbReference type="ARBA" id="ARBA00022448"/>
    </source>
</evidence>
<dbReference type="PANTHER" id="PTHR11442">
    <property type="entry name" value="HEMOGLOBIN FAMILY MEMBER"/>
    <property type="match status" value="1"/>
</dbReference>
<evidence type="ECO:0000313" key="10">
    <source>
        <dbReference type="Ensembl" id="ENSAMXP00005035910.1"/>
    </source>
</evidence>
<dbReference type="OMA" id="WYKFLSV"/>
<accession>A0A8B9KJZ0</accession>
<evidence type="ECO:0000256" key="6">
    <source>
        <dbReference type="ARBA" id="ARBA00023004"/>
    </source>
</evidence>
<evidence type="ECO:0000256" key="5">
    <source>
        <dbReference type="ARBA" id="ARBA00022723"/>
    </source>
</evidence>
<dbReference type="GO" id="GO:0042744">
    <property type="term" value="P:hydrogen peroxide catabolic process"/>
    <property type="evidence" value="ECO:0007669"/>
    <property type="project" value="TreeGrafter"/>
</dbReference>
<proteinExistence type="inferred from homology"/>
<dbReference type="GeneID" id="125781281"/>
<feature type="domain" description="Globin" evidence="8">
    <location>
        <begin position="3"/>
        <end position="147"/>
    </location>
</feature>
<sequence length="147" mass="16909">MVEWTEEERNFIREIFSKLKYEDVGPKSLCRALIVYPWTQRYFAHFGNLYNADAIMANPEVIRHGAVVMHGLDVALKDMNNIKSNYAELSELHSEKLHVDPDNFKLLADCITVVIATKMRAGFTPPMQAAWYKFLSVVVSALSKQYH</sequence>
<dbReference type="CDD" id="cd08925">
    <property type="entry name" value="Hb-beta-like"/>
    <property type="match status" value="1"/>
</dbReference>
<dbReference type="EMBL" id="JAICCE010000015">
    <property type="protein sequence ID" value="KAG9267664.1"/>
    <property type="molecule type" value="Genomic_DNA"/>
</dbReference>
<protein>
    <submittedName>
        <fullName evidence="9">Hemoglobin subunit beta-like</fullName>
    </submittedName>
</protein>
<dbReference type="GO" id="GO:0005833">
    <property type="term" value="C:hemoglobin complex"/>
    <property type="evidence" value="ECO:0007669"/>
    <property type="project" value="InterPro"/>
</dbReference>
<organism evidence="10 11">
    <name type="scientific">Astyanax mexicanus</name>
    <name type="common">Blind cave fish</name>
    <name type="synonym">Astyanax fasciatus mexicanus</name>
    <dbReference type="NCBI Taxonomy" id="7994"/>
    <lineage>
        <taxon>Eukaryota</taxon>
        <taxon>Metazoa</taxon>
        <taxon>Chordata</taxon>
        <taxon>Craniata</taxon>
        <taxon>Vertebrata</taxon>
        <taxon>Euteleostomi</taxon>
        <taxon>Actinopterygii</taxon>
        <taxon>Neopterygii</taxon>
        <taxon>Teleostei</taxon>
        <taxon>Ostariophysi</taxon>
        <taxon>Characiformes</taxon>
        <taxon>Characoidei</taxon>
        <taxon>Acestrorhamphidae</taxon>
        <taxon>Acestrorhamphinae</taxon>
        <taxon>Astyanax</taxon>
    </lineage>
</organism>
<dbReference type="Proteomes" id="UP000752171">
    <property type="component" value="Unassembled WGS sequence"/>
</dbReference>
<evidence type="ECO:0000313" key="11">
    <source>
        <dbReference type="Proteomes" id="UP000694621"/>
    </source>
</evidence>
<evidence type="ECO:0000259" key="8">
    <source>
        <dbReference type="PROSITE" id="PS01033"/>
    </source>
</evidence>
<evidence type="ECO:0000256" key="1">
    <source>
        <dbReference type="ARBA" id="ARBA00008705"/>
    </source>
</evidence>
<dbReference type="GO" id="GO:0046872">
    <property type="term" value="F:metal ion binding"/>
    <property type="evidence" value="ECO:0007669"/>
    <property type="project" value="UniProtKB-KW"/>
</dbReference>
<dbReference type="InterPro" id="IPR012292">
    <property type="entry name" value="Globin/Proto"/>
</dbReference>
<evidence type="ECO:0000256" key="4">
    <source>
        <dbReference type="ARBA" id="ARBA00022621"/>
    </source>
</evidence>
<gene>
    <name evidence="10" type="primary">LOC125781281</name>
    <name evidence="9" type="synonym">HBB2</name>
    <name evidence="9" type="ORF">AMEX_G18528</name>
</gene>
<dbReference type="GO" id="GO:0031720">
    <property type="term" value="F:haptoglobin binding"/>
    <property type="evidence" value="ECO:0007669"/>
    <property type="project" value="TreeGrafter"/>
</dbReference>
<keyword evidence="6" id="KW-0408">Iron</keyword>
<dbReference type="PROSITE" id="PS01033">
    <property type="entry name" value="GLOBIN"/>
    <property type="match status" value="1"/>
</dbReference>
<dbReference type="AlphaFoldDB" id="A0A8B9KJZ0"/>
<dbReference type="PANTHER" id="PTHR11442:SF7">
    <property type="entry name" value="HEMOGLOBIN SUBUNIT EPSILON"/>
    <property type="match status" value="1"/>
</dbReference>
<dbReference type="InterPro" id="IPR002337">
    <property type="entry name" value="Hemoglobin_b"/>
</dbReference>
<dbReference type="GO" id="GO:0004601">
    <property type="term" value="F:peroxidase activity"/>
    <property type="evidence" value="ECO:0007669"/>
    <property type="project" value="TreeGrafter"/>
</dbReference>
<dbReference type="Ensembl" id="ENSAMXT00005039167.1">
    <property type="protein sequence ID" value="ENSAMXP00005035910.1"/>
    <property type="gene ID" value="ENSAMXG00005017210.1"/>
</dbReference>
<keyword evidence="2 7" id="KW-0813">Transport</keyword>
<dbReference type="InterPro" id="IPR050056">
    <property type="entry name" value="Hemoglobin_oxygen_transport"/>
</dbReference>
<dbReference type="GO" id="GO:0020037">
    <property type="term" value="F:heme binding"/>
    <property type="evidence" value="ECO:0007669"/>
    <property type="project" value="InterPro"/>
</dbReference>
<keyword evidence="5" id="KW-0479">Metal-binding</keyword>